<keyword evidence="3" id="KW-1185">Reference proteome</keyword>
<dbReference type="AlphaFoldDB" id="A0A2H3EF82"/>
<proteinExistence type="predicted"/>
<accession>A0A2H3EF82</accession>
<dbReference type="STRING" id="47427.A0A2H3EF82"/>
<feature type="compositionally biased region" description="Polar residues" evidence="1">
    <location>
        <begin position="265"/>
        <end position="281"/>
    </location>
</feature>
<evidence type="ECO:0000313" key="2">
    <source>
        <dbReference type="EMBL" id="PBL02183.1"/>
    </source>
</evidence>
<feature type="region of interest" description="Disordered" evidence="1">
    <location>
        <begin position="1"/>
        <end position="313"/>
    </location>
</feature>
<gene>
    <name evidence="2" type="ORF">ARMGADRAFT_242538</name>
</gene>
<organism evidence="2 3">
    <name type="scientific">Armillaria gallica</name>
    <name type="common">Bulbous honey fungus</name>
    <name type="synonym">Armillaria bulbosa</name>
    <dbReference type="NCBI Taxonomy" id="47427"/>
    <lineage>
        <taxon>Eukaryota</taxon>
        <taxon>Fungi</taxon>
        <taxon>Dikarya</taxon>
        <taxon>Basidiomycota</taxon>
        <taxon>Agaricomycotina</taxon>
        <taxon>Agaricomycetes</taxon>
        <taxon>Agaricomycetidae</taxon>
        <taxon>Agaricales</taxon>
        <taxon>Marasmiineae</taxon>
        <taxon>Physalacriaceae</taxon>
        <taxon>Armillaria</taxon>
    </lineage>
</organism>
<sequence length="313" mass="35748">MLSRRSQPPSRHDSPVVTTDLPLPPHPAAREAGQTTANPALGKEPPQSPRSHRAGDDKVNKIDIQPTMPPPSVPSQTLPAQEFRTAKQSRGEDRNARPVVESRSRNGSAAPSPRHRSTSPPSGPGTRNSSADSRTSRTRSDRRPADGDEKKVDRESRETREPGPPTRRDSITHTRSERAGRERTSTREGDKDGEREKDRDRERDRGRDRHERERDKDRDRDRGERDRERGRDRDRDRERDRDRHRRGGDDKERDRERKERDSHNRGPSATVPSPSETTRPGRSQAEDNLGKRRRGEEEVRLAPVNISSTLNFF</sequence>
<name>A0A2H3EF82_ARMGA</name>
<feature type="compositionally biased region" description="Basic and acidic residues" evidence="1">
    <location>
        <begin position="89"/>
        <end position="104"/>
    </location>
</feature>
<feature type="compositionally biased region" description="Basic and acidic residues" evidence="1">
    <location>
        <begin position="284"/>
        <end position="300"/>
    </location>
</feature>
<dbReference type="Proteomes" id="UP000217790">
    <property type="component" value="Unassembled WGS sequence"/>
</dbReference>
<dbReference type="EMBL" id="KZ293645">
    <property type="protein sequence ID" value="PBL02183.1"/>
    <property type="molecule type" value="Genomic_DNA"/>
</dbReference>
<evidence type="ECO:0000313" key="3">
    <source>
        <dbReference type="Proteomes" id="UP000217790"/>
    </source>
</evidence>
<reference evidence="3" key="1">
    <citation type="journal article" date="2017" name="Nat. Ecol. Evol.">
        <title>Genome expansion and lineage-specific genetic innovations in the forest pathogenic fungi Armillaria.</title>
        <authorList>
            <person name="Sipos G."/>
            <person name="Prasanna A.N."/>
            <person name="Walter M.C."/>
            <person name="O'Connor E."/>
            <person name="Balint B."/>
            <person name="Krizsan K."/>
            <person name="Kiss B."/>
            <person name="Hess J."/>
            <person name="Varga T."/>
            <person name="Slot J."/>
            <person name="Riley R."/>
            <person name="Boka B."/>
            <person name="Rigling D."/>
            <person name="Barry K."/>
            <person name="Lee J."/>
            <person name="Mihaltcheva S."/>
            <person name="LaButti K."/>
            <person name="Lipzen A."/>
            <person name="Waldron R."/>
            <person name="Moloney N.M."/>
            <person name="Sperisen C."/>
            <person name="Kredics L."/>
            <person name="Vagvoelgyi C."/>
            <person name="Patrignani A."/>
            <person name="Fitzpatrick D."/>
            <person name="Nagy I."/>
            <person name="Doyle S."/>
            <person name="Anderson J.B."/>
            <person name="Grigoriev I.V."/>
            <person name="Gueldener U."/>
            <person name="Muensterkoetter M."/>
            <person name="Nagy L.G."/>
        </authorList>
    </citation>
    <scope>NUCLEOTIDE SEQUENCE [LARGE SCALE GENOMIC DNA]</scope>
    <source>
        <strain evidence="3">Ar21-2</strain>
    </source>
</reference>
<protein>
    <submittedName>
        <fullName evidence="2">Uncharacterized protein</fullName>
    </submittedName>
</protein>
<dbReference type="InParanoid" id="A0A2H3EF82"/>
<evidence type="ECO:0000256" key="1">
    <source>
        <dbReference type="SAM" id="MobiDB-lite"/>
    </source>
</evidence>
<dbReference type="OMA" id="YHRERNY"/>
<feature type="compositionally biased region" description="Basic and acidic residues" evidence="1">
    <location>
        <begin position="134"/>
        <end position="264"/>
    </location>
</feature>
<feature type="compositionally biased region" description="Low complexity" evidence="1">
    <location>
        <begin position="108"/>
        <end position="133"/>
    </location>
</feature>